<dbReference type="AlphaFoldDB" id="A0A2R8BBS4"/>
<keyword evidence="2" id="KW-1185">Reference proteome</keyword>
<protein>
    <recommendedName>
        <fullName evidence="3">Aminoglycoside/hydroxyurea antibiotic resistance kinase</fullName>
    </recommendedName>
</protein>
<gene>
    <name evidence="1" type="ORF">ASD8599_01206</name>
</gene>
<dbReference type="OrthoDB" id="3638028at2"/>
<dbReference type="InterPro" id="IPR006748">
    <property type="entry name" value="NH2Glyco/OHUrea_AB-resist_kin"/>
</dbReference>
<evidence type="ECO:0008006" key="3">
    <source>
        <dbReference type="Google" id="ProtNLM"/>
    </source>
</evidence>
<accession>A0A2R8BBS4</accession>
<proteinExistence type="predicted"/>
<reference evidence="1 2" key="1">
    <citation type="submission" date="2018-03" db="EMBL/GenBank/DDBJ databases">
        <authorList>
            <person name="Keele B.F."/>
        </authorList>
    </citation>
    <scope>NUCLEOTIDE SEQUENCE [LARGE SCALE GENOMIC DNA]</scope>
    <source>
        <strain evidence="1 2">CECT 8599</strain>
    </source>
</reference>
<dbReference type="InterPro" id="IPR011009">
    <property type="entry name" value="Kinase-like_dom_sf"/>
</dbReference>
<dbReference type="SUPFAM" id="SSF56112">
    <property type="entry name" value="Protein kinase-like (PK-like)"/>
    <property type="match status" value="1"/>
</dbReference>
<dbReference type="GO" id="GO:0019748">
    <property type="term" value="P:secondary metabolic process"/>
    <property type="evidence" value="ECO:0007669"/>
    <property type="project" value="InterPro"/>
</dbReference>
<evidence type="ECO:0000313" key="1">
    <source>
        <dbReference type="EMBL" id="SPH20470.1"/>
    </source>
</evidence>
<name>A0A2R8BBS4_9RHOB</name>
<organism evidence="1 2">
    <name type="scientific">Ascidiaceihabitans donghaensis</name>
    <dbReference type="NCBI Taxonomy" id="1510460"/>
    <lineage>
        <taxon>Bacteria</taxon>
        <taxon>Pseudomonadati</taxon>
        <taxon>Pseudomonadota</taxon>
        <taxon>Alphaproteobacteria</taxon>
        <taxon>Rhodobacterales</taxon>
        <taxon>Paracoccaceae</taxon>
        <taxon>Ascidiaceihabitans</taxon>
    </lineage>
</organism>
<evidence type="ECO:0000313" key="2">
    <source>
        <dbReference type="Proteomes" id="UP000244880"/>
    </source>
</evidence>
<sequence>MRVAKPRPALVNPALLRRFRLKNPMFVTETGIAKIWRVTRANGDQAALKVYHQGRMGNETHGVAFLRHLNGTGAAMIYDEAPGIILSEWLSGPHLGDLTRSGQDAVAAHHLVDVARRLHGAPGMSPKGLPLVSDWLDALFQLKFAPDCPAPLKIDMLKCQSIARTLLSAPRDTCVLHGDLHHDNIRGTSRGYCAFDAKGVVGDKAYELANGFRNPKGAAAIQRDPQRIVFLAQTWASAFGVAEDHLRAWAAVKCALSIAWRSKGHLRDDLESDLLSLLLKDV</sequence>
<dbReference type="EMBL" id="OMOR01000001">
    <property type="protein sequence ID" value="SPH20470.1"/>
    <property type="molecule type" value="Genomic_DNA"/>
</dbReference>
<dbReference type="Proteomes" id="UP000244880">
    <property type="component" value="Unassembled WGS sequence"/>
</dbReference>
<dbReference type="Pfam" id="PF04655">
    <property type="entry name" value="APH_6_hur"/>
    <property type="match status" value="1"/>
</dbReference>
<dbReference type="GO" id="GO:0016773">
    <property type="term" value="F:phosphotransferase activity, alcohol group as acceptor"/>
    <property type="evidence" value="ECO:0007669"/>
    <property type="project" value="InterPro"/>
</dbReference>